<dbReference type="Proteomes" id="UP000467385">
    <property type="component" value="Chromosome"/>
</dbReference>
<organism evidence="1 2">
    <name type="scientific">Mycobacterium conspicuum</name>
    <dbReference type="NCBI Taxonomy" id="44010"/>
    <lineage>
        <taxon>Bacteria</taxon>
        <taxon>Bacillati</taxon>
        <taxon>Actinomycetota</taxon>
        <taxon>Actinomycetes</taxon>
        <taxon>Mycobacteriales</taxon>
        <taxon>Mycobacteriaceae</taxon>
        <taxon>Mycobacterium</taxon>
    </lineage>
</organism>
<dbReference type="EMBL" id="AP022613">
    <property type="protein sequence ID" value="BBZ38290.1"/>
    <property type="molecule type" value="Genomic_DNA"/>
</dbReference>
<dbReference type="InterPro" id="IPR015035">
    <property type="entry name" value="DUF1918"/>
</dbReference>
<evidence type="ECO:0000313" key="2">
    <source>
        <dbReference type="Proteomes" id="UP000467385"/>
    </source>
</evidence>
<keyword evidence="2" id="KW-1185">Reference proteome</keyword>
<dbReference type="Gene3D" id="2.30.30.440">
    <property type="entry name" value="Domain of unknown function DUF1918"/>
    <property type="match status" value="1"/>
</dbReference>
<dbReference type="Pfam" id="PF08940">
    <property type="entry name" value="DUF1918"/>
    <property type="match status" value="1"/>
</dbReference>
<dbReference type="RefSeq" id="WP_085232282.1">
    <property type="nucleotide sequence ID" value="NZ_AP022613.1"/>
</dbReference>
<gene>
    <name evidence="1" type="ORF">MCNS_13530</name>
</gene>
<dbReference type="STRING" id="44010.AWC00_08875"/>
<accession>A0A1X1TH18</accession>
<evidence type="ECO:0000313" key="1">
    <source>
        <dbReference type="EMBL" id="BBZ38290.1"/>
    </source>
</evidence>
<sequence>MKAKVGDFLVVKGTTAERHDQHAEILEVRSADGSPPYVVRWQVDGHEATVYPGCDAVVVSAAEHTESARRAGARAGRS</sequence>
<protein>
    <submittedName>
        <fullName evidence="1">Uncharacterized protein</fullName>
    </submittedName>
</protein>
<name>A0A1X1TH18_9MYCO</name>
<dbReference type="SUPFAM" id="SSF50118">
    <property type="entry name" value="Cell growth inhibitor/plasmid maintenance toxic component"/>
    <property type="match status" value="1"/>
</dbReference>
<reference evidence="1 2" key="1">
    <citation type="journal article" date="2019" name="Emerg. Microbes Infect.">
        <title>Comprehensive subspecies identification of 175 nontuberculous mycobacteria species based on 7547 genomic profiles.</title>
        <authorList>
            <person name="Matsumoto Y."/>
            <person name="Kinjo T."/>
            <person name="Motooka D."/>
            <person name="Nabeya D."/>
            <person name="Jung N."/>
            <person name="Uechi K."/>
            <person name="Horii T."/>
            <person name="Iida T."/>
            <person name="Fujita J."/>
            <person name="Nakamura S."/>
        </authorList>
    </citation>
    <scope>NUCLEOTIDE SEQUENCE [LARGE SCALE GENOMIC DNA]</scope>
    <source>
        <strain evidence="1 2">JCM 14738</strain>
    </source>
</reference>
<proteinExistence type="predicted"/>
<dbReference type="OrthoDB" id="4828144at2"/>
<dbReference type="AlphaFoldDB" id="A0A1X1TH18"/>